<dbReference type="Pfam" id="PF05742">
    <property type="entry name" value="TANGO2"/>
    <property type="match status" value="1"/>
</dbReference>
<dbReference type="KEGG" id="cat:CA2559_12188"/>
<dbReference type="eggNOG" id="COG3332">
    <property type="taxonomic scope" value="Bacteria"/>
</dbReference>
<organism evidence="1 2">
    <name type="scientific">Croceibacter atlanticus (strain ATCC BAA-628 / JCM 21780 / CIP 108009 / IAM 15332 / KCTC 12090 / HTCC2559)</name>
    <dbReference type="NCBI Taxonomy" id="216432"/>
    <lineage>
        <taxon>Bacteria</taxon>
        <taxon>Pseudomonadati</taxon>
        <taxon>Bacteroidota</taxon>
        <taxon>Flavobacteriia</taxon>
        <taxon>Flavobacteriales</taxon>
        <taxon>Flavobacteriaceae</taxon>
        <taxon>Croceibacter</taxon>
    </lineage>
</organism>
<evidence type="ECO:0000313" key="1">
    <source>
        <dbReference type="EMBL" id="EAP86796.1"/>
    </source>
</evidence>
<protein>
    <submittedName>
        <fullName evidence="1">Uncharacterized protein</fullName>
    </submittedName>
</protein>
<gene>
    <name evidence="1" type="ordered locus">CA2559_12188</name>
</gene>
<dbReference type="InterPro" id="IPR008551">
    <property type="entry name" value="TANGO2"/>
</dbReference>
<proteinExistence type="predicted"/>
<dbReference type="EMBL" id="CP002046">
    <property type="protein sequence ID" value="EAP86796.1"/>
    <property type="molecule type" value="Genomic_DNA"/>
</dbReference>
<evidence type="ECO:0000313" key="2">
    <source>
        <dbReference type="Proteomes" id="UP000002297"/>
    </source>
</evidence>
<keyword evidence="2" id="KW-1185">Reference proteome</keyword>
<dbReference type="STRING" id="216432.CA2559_12188"/>
<sequence>MCTVTLVPNKARKDSFTLTSNRDEAINRETIAPEFYEINDVKMLFPKDAIAGGTWIGLSEKKRVVCLLNGGFKLHERQLPYRMSRGIVVKDVLGCETIEETLQSYNFDNVEPFTLVIADWNQGLRFYEMVWDGNKAHFKELPLTTHIWSSSTLYTDEMKAKRRHWFAKYQLQHKLTPENLLDFHLNAGEGDSNVDLQIDRGMLKTISITQVVKIDEEPTMRYENLNTKNVLATKFEPATL</sequence>
<dbReference type="PANTHER" id="PTHR17985:SF8">
    <property type="entry name" value="TRANSPORT AND GOLGI ORGANIZATION PROTEIN 2 HOMOLOG"/>
    <property type="match status" value="1"/>
</dbReference>
<reference evidence="1 2" key="1">
    <citation type="journal article" date="2010" name="J. Bacteriol.">
        <title>The complete genome sequence of Croceibacter atlanticus HTCC2559T.</title>
        <authorList>
            <person name="Oh H.M."/>
            <person name="Kang I."/>
            <person name="Ferriera S."/>
            <person name="Giovannoni S.J."/>
            <person name="Cho J.C."/>
        </authorList>
    </citation>
    <scope>NUCLEOTIDE SEQUENCE [LARGE SCALE GENOMIC DNA]</scope>
    <source>
        <strain evidence="2">ATCC BAA-628 / HTCC2559 / KCTC 12090</strain>
    </source>
</reference>
<dbReference type="Proteomes" id="UP000002297">
    <property type="component" value="Chromosome"/>
</dbReference>
<dbReference type="PANTHER" id="PTHR17985">
    <property type="entry name" value="SER/THR-RICH PROTEIN T10 IN DGCR REGION"/>
    <property type="match status" value="1"/>
</dbReference>
<dbReference type="RefSeq" id="WP_013188177.1">
    <property type="nucleotide sequence ID" value="NC_014230.1"/>
</dbReference>
<name>A3UAG0_CROAH</name>
<dbReference type="HOGENOM" id="CLU_084211_0_0_10"/>
<accession>A3UAG0</accession>
<dbReference type="AlphaFoldDB" id="A3UAG0"/>
<dbReference type="OrthoDB" id="4380123at2"/>
<dbReference type="GeneID" id="89454153"/>